<reference evidence="1 2" key="1">
    <citation type="submission" date="2024-03" db="EMBL/GenBank/DDBJ databases">
        <title>Adaptation during the transition from Ophiocordyceps entomopathogen to insect associate is accompanied by gene loss and intensified selection.</title>
        <authorList>
            <person name="Ward C.M."/>
            <person name="Onetto C.A."/>
            <person name="Borneman A.R."/>
        </authorList>
    </citation>
    <scope>NUCLEOTIDE SEQUENCE [LARGE SCALE GENOMIC DNA]</scope>
    <source>
        <strain evidence="1">AWRI1</strain>
        <tissue evidence="1">Single Adult Female</tissue>
    </source>
</reference>
<protein>
    <recommendedName>
        <fullName evidence="3">N-acetyltransferase domain-containing protein</fullName>
    </recommendedName>
</protein>
<dbReference type="Proteomes" id="UP001367676">
    <property type="component" value="Unassembled WGS sequence"/>
</dbReference>
<accession>A0AAN9Y7V3</accession>
<evidence type="ECO:0000313" key="2">
    <source>
        <dbReference type="Proteomes" id="UP001367676"/>
    </source>
</evidence>
<keyword evidence="2" id="KW-1185">Reference proteome</keyword>
<dbReference type="SUPFAM" id="SSF55729">
    <property type="entry name" value="Acyl-CoA N-acyltransferases (Nat)"/>
    <property type="match status" value="1"/>
</dbReference>
<name>A0AAN9Y7V3_9HEMI</name>
<dbReference type="Gene3D" id="3.40.630.30">
    <property type="match status" value="2"/>
</dbReference>
<dbReference type="InterPro" id="IPR016181">
    <property type="entry name" value="Acyl_CoA_acyltransferase"/>
</dbReference>
<comment type="caution">
    <text evidence="1">The sequence shown here is derived from an EMBL/GenBank/DDBJ whole genome shotgun (WGS) entry which is preliminary data.</text>
</comment>
<evidence type="ECO:0000313" key="1">
    <source>
        <dbReference type="EMBL" id="KAK7603288.1"/>
    </source>
</evidence>
<dbReference type="AlphaFoldDB" id="A0AAN9Y7V3"/>
<gene>
    <name evidence="1" type="ORF">V9T40_003287</name>
</gene>
<dbReference type="EMBL" id="JBBCAQ010000006">
    <property type="protein sequence ID" value="KAK7603288.1"/>
    <property type="molecule type" value="Genomic_DNA"/>
</dbReference>
<evidence type="ECO:0008006" key="3">
    <source>
        <dbReference type="Google" id="ProtNLM"/>
    </source>
</evidence>
<sequence>MKFLCDFSLIKPDFRCKLKHYGCGSLLWSAFRRKIHIFEPSKMIFTETNERVLSKFRLNSIKSCRPTYTRQATNIASLEKQIEKDIFVKLAWTRPNNVPYPNIWEKFEVKSKDGQTYKFQLEDVTPDRYDEFLDFMYVNYDCRELMSRSINLISDPTSVAAIRSVRRKLLHQKASVIITLCDDKDNAKLVAATTLLVVTKNDPRIKVVGEKLTLMNHLVDTYMDYKIDPFQLVNSDRFFTEYGAAVAQEYSGLGLGIHLLTCYVRLGKVWNIPGAITYFTSSYSQRNGEKLGFKVCKEVSYEDFKDENGKTVFPIKDTVKHATTIASLEKQIEKDIIVNLAWTRPNNVPYPNIWEKFEVKSKDGQTYKLQIEDVTPDRYDEFLDFMYVNYDCRELLTRLVIC</sequence>
<organism evidence="1 2">
    <name type="scientific">Parthenolecanium corni</name>
    <dbReference type="NCBI Taxonomy" id="536013"/>
    <lineage>
        <taxon>Eukaryota</taxon>
        <taxon>Metazoa</taxon>
        <taxon>Ecdysozoa</taxon>
        <taxon>Arthropoda</taxon>
        <taxon>Hexapoda</taxon>
        <taxon>Insecta</taxon>
        <taxon>Pterygota</taxon>
        <taxon>Neoptera</taxon>
        <taxon>Paraneoptera</taxon>
        <taxon>Hemiptera</taxon>
        <taxon>Sternorrhyncha</taxon>
        <taxon>Coccoidea</taxon>
        <taxon>Coccidae</taxon>
        <taxon>Parthenolecanium</taxon>
    </lineage>
</organism>
<proteinExistence type="predicted"/>